<keyword evidence="3" id="KW-1185">Reference proteome</keyword>
<comment type="caution">
    <text evidence="2">The sequence shown here is derived from an EMBL/GenBank/DDBJ whole genome shotgun (WGS) entry which is preliminary data.</text>
</comment>
<keyword evidence="1" id="KW-0732">Signal</keyword>
<dbReference type="AlphaFoldDB" id="A0A8T0CQA5"/>
<gene>
    <name evidence="2" type="ORF">BT93_L0238</name>
</gene>
<dbReference type="EMBL" id="MU089695">
    <property type="protein sequence ID" value="KAF7849837.1"/>
    <property type="molecule type" value="Genomic_DNA"/>
</dbReference>
<feature type="chain" id="PRO_5035803740" description="Transmembrane protein" evidence="1">
    <location>
        <begin position="18"/>
        <end position="63"/>
    </location>
</feature>
<feature type="signal peptide" evidence="1">
    <location>
        <begin position="1"/>
        <end position="17"/>
    </location>
</feature>
<evidence type="ECO:0000256" key="1">
    <source>
        <dbReference type="SAM" id="SignalP"/>
    </source>
</evidence>
<organism evidence="2 3">
    <name type="scientific">Corymbia citriodora subsp. variegata</name>
    <dbReference type="NCBI Taxonomy" id="360336"/>
    <lineage>
        <taxon>Eukaryota</taxon>
        <taxon>Viridiplantae</taxon>
        <taxon>Streptophyta</taxon>
        <taxon>Embryophyta</taxon>
        <taxon>Tracheophyta</taxon>
        <taxon>Spermatophyta</taxon>
        <taxon>Magnoliopsida</taxon>
        <taxon>eudicotyledons</taxon>
        <taxon>Gunneridae</taxon>
        <taxon>Pentapetalae</taxon>
        <taxon>rosids</taxon>
        <taxon>malvids</taxon>
        <taxon>Myrtales</taxon>
        <taxon>Myrtaceae</taxon>
        <taxon>Myrtoideae</taxon>
        <taxon>Eucalypteae</taxon>
        <taxon>Corymbia</taxon>
    </lineage>
</organism>
<proteinExistence type="predicted"/>
<evidence type="ECO:0000313" key="3">
    <source>
        <dbReference type="Proteomes" id="UP000806378"/>
    </source>
</evidence>
<dbReference type="Proteomes" id="UP000806378">
    <property type="component" value="Unassembled WGS sequence"/>
</dbReference>
<protein>
    <recommendedName>
        <fullName evidence="4">Transmembrane protein</fullName>
    </recommendedName>
</protein>
<evidence type="ECO:0008006" key="4">
    <source>
        <dbReference type="Google" id="ProtNLM"/>
    </source>
</evidence>
<accession>A0A8T0CQA5</accession>
<evidence type="ECO:0000313" key="2">
    <source>
        <dbReference type="EMBL" id="KAF7849837.1"/>
    </source>
</evidence>
<sequence length="63" mass="6951">MMLRKTTLVFLLFLVLSSHMIVPPRVAVAGSIHKGGSNIKVKVVRKIDARGSTPRQDGHSKDR</sequence>
<dbReference type="Gramene" id="rna-gnl|WGS:JABURB|Cocit.L0238.1">
    <property type="protein sequence ID" value="cds-KAF7849837.1"/>
    <property type="gene ID" value="gene-BT93_L0238"/>
</dbReference>
<name>A0A8T0CQA5_CORYI</name>
<reference evidence="2" key="1">
    <citation type="submission" date="2020-05" db="EMBL/GenBank/DDBJ databases">
        <title>WGS assembly of Corymbia citriodora subspecies variegata.</title>
        <authorList>
            <person name="Barry K."/>
            <person name="Hundley H."/>
            <person name="Shu S."/>
            <person name="Jenkins J."/>
            <person name="Grimwood J."/>
            <person name="Baten A."/>
        </authorList>
    </citation>
    <scope>NUCLEOTIDE SEQUENCE</scope>
    <source>
        <strain evidence="2">CV2-018</strain>
    </source>
</reference>